<feature type="region of interest" description="Disordered" evidence="1">
    <location>
        <begin position="1"/>
        <end position="53"/>
    </location>
</feature>
<dbReference type="EMBL" id="JAEAGR010000006">
    <property type="protein sequence ID" value="MBH1940799.1"/>
    <property type="molecule type" value="Genomic_DNA"/>
</dbReference>
<organism evidence="2 3">
    <name type="scientific">Mobilitalea sibirica</name>
    <dbReference type="NCBI Taxonomy" id="1462919"/>
    <lineage>
        <taxon>Bacteria</taxon>
        <taxon>Bacillati</taxon>
        <taxon>Bacillota</taxon>
        <taxon>Clostridia</taxon>
        <taxon>Lachnospirales</taxon>
        <taxon>Lachnospiraceae</taxon>
        <taxon>Mobilitalea</taxon>
    </lineage>
</organism>
<feature type="compositionally biased region" description="Basic and acidic residues" evidence="1">
    <location>
        <begin position="7"/>
        <end position="25"/>
    </location>
</feature>
<proteinExistence type="predicted"/>
<evidence type="ECO:0000256" key="1">
    <source>
        <dbReference type="SAM" id="MobiDB-lite"/>
    </source>
</evidence>
<comment type="caution">
    <text evidence="2">The sequence shown here is derived from an EMBL/GenBank/DDBJ whole genome shotgun (WGS) entry which is preliminary data.</text>
</comment>
<gene>
    <name evidence="2" type="ORF">I5677_07855</name>
</gene>
<sequence length="53" mass="6128">MNNNKNRMRDREKSNPELRKMEPRDNANAGILNGQIIGVHESAHEKSRTKKRG</sequence>
<evidence type="ECO:0000313" key="3">
    <source>
        <dbReference type="Proteomes" id="UP000623269"/>
    </source>
</evidence>
<dbReference type="AlphaFoldDB" id="A0A8J7H273"/>
<evidence type="ECO:0000313" key="2">
    <source>
        <dbReference type="EMBL" id="MBH1940799.1"/>
    </source>
</evidence>
<dbReference type="Proteomes" id="UP000623269">
    <property type="component" value="Unassembled WGS sequence"/>
</dbReference>
<protein>
    <submittedName>
        <fullName evidence="2">Uncharacterized protein</fullName>
    </submittedName>
</protein>
<reference evidence="2" key="1">
    <citation type="submission" date="2020-12" db="EMBL/GenBank/DDBJ databases">
        <title>M. sibirica DSM 26468T genome.</title>
        <authorList>
            <person name="Thieme N."/>
            <person name="Rettenmaier R."/>
            <person name="Zverlov V."/>
            <person name="Liebl W."/>
        </authorList>
    </citation>
    <scope>NUCLEOTIDE SEQUENCE</scope>
    <source>
        <strain evidence="2">DSM 26468</strain>
    </source>
</reference>
<keyword evidence="3" id="KW-1185">Reference proteome</keyword>
<dbReference type="RefSeq" id="WP_197661020.1">
    <property type="nucleotide sequence ID" value="NZ_JAEAGR010000006.1"/>
</dbReference>
<accession>A0A8J7H273</accession>
<name>A0A8J7H273_9FIRM</name>